<evidence type="ECO:0000313" key="3">
    <source>
        <dbReference type="Proteomes" id="UP000657574"/>
    </source>
</evidence>
<reference evidence="2" key="1">
    <citation type="journal article" date="2014" name="Int. J. Syst. Evol. Microbiol.">
        <title>Complete genome sequence of Corynebacterium casei LMG S-19264T (=DSM 44701T), isolated from a smear-ripened cheese.</title>
        <authorList>
            <consortium name="US DOE Joint Genome Institute (JGI-PGF)"/>
            <person name="Walter F."/>
            <person name="Albersmeier A."/>
            <person name="Kalinowski J."/>
            <person name="Ruckert C."/>
        </authorList>
    </citation>
    <scope>NUCLEOTIDE SEQUENCE</scope>
    <source>
        <strain evidence="2">JCM 3086</strain>
    </source>
</reference>
<feature type="transmembrane region" description="Helical" evidence="1">
    <location>
        <begin position="91"/>
        <end position="111"/>
    </location>
</feature>
<keyword evidence="1" id="KW-1133">Transmembrane helix</keyword>
<dbReference type="AlphaFoldDB" id="A0A917L4D2"/>
<keyword evidence="1" id="KW-0472">Membrane</keyword>
<dbReference type="EMBL" id="BMQA01000027">
    <property type="protein sequence ID" value="GGJ42470.1"/>
    <property type="molecule type" value="Genomic_DNA"/>
</dbReference>
<dbReference type="Proteomes" id="UP000657574">
    <property type="component" value="Unassembled WGS sequence"/>
</dbReference>
<evidence type="ECO:0000313" key="2">
    <source>
        <dbReference type="EMBL" id="GGJ42470.1"/>
    </source>
</evidence>
<organism evidence="2 3">
    <name type="scientific">Streptomyces brasiliensis</name>
    <dbReference type="NCBI Taxonomy" id="1954"/>
    <lineage>
        <taxon>Bacteria</taxon>
        <taxon>Bacillati</taxon>
        <taxon>Actinomycetota</taxon>
        <taxon>Actinomycetes</taxon>
        <taxon>Kitasatosporales</taxon>
        <taxon>Streptomycetaceae</taxon>
        <taxon>Streptomyces</taxon>
    </lineage>
</organism>
<feature type="transmembrane region" description="Helical" evidence="1">
    <location>
        <begin position="168"/>
        <end position="191"/>
    </location>
</feature>
<comment type="caution">
    <text evidence="2">The sequence shown here is derived from an EMBL/GenBank/DDBJ whole genome shotgun (WGS) entry which is preliminary data.</text>
</comment>
<keyword evidence="3" id="KW-1185">Reference proteome</keyword>
<feature type="transmembrane region" description="Helical" evidence="1">
    <location>
        <begin position="59"/>
        <end position="79"/>
    </location>
</feature>
<keyword evidence="1" id="KW-0812">Transmembrane</keyword>
<evidence type="ECO:0000256" key="1">
    <source>
        <dbReference type="SAM" id="Phobius"/>
    </source>
</evidence>
<name>A0A917L4D2_9ACTN</name>
<dbReference type="InterPro" id="IPR049713">
    <property type="entry name" value="Pr6Pr-like"/>
</dbReference>
<dbReference type="NCBIfam" id="NF038065">
    <property type="entry name" value="Pr6Pr"/>
    <property type="match status" value="1"/>
</dbReference>
<sequence>MPDLPAVPSKPPLRPSPVPATAVVAPTPHPLTAIFRLLTTLTATAGVTLELLLGSPGRILSYFSIQSNALLAVIMVAAAHRAWTARRPLPSSVTGATLLYVTMTGLVYHVLLDHTTPPFSMTGATEPPAAWHGQWIVLQLLHTVTPAAALVDWLVLTAPGRLHLRQTAAWLLYPLAYLVFSLGRGELLIPGTTDRYLYPFLDVEQQGYRDTLANALLLGLAFYGVAVLLVALDHARPNPIRRRGKTGFRL</sequence>
<proteinExistence type="predicted"/>
<protein>
    <submittedName>
        <fullName evidence="2">Integral membrane regulator</fullName>
    </submittedName>
</protein>
<feature type="transmembrane region" description="Helical" evidence="1">
    <location>
        <begin position="211"/>
        <end position="232"/>
    </location>
</feature>
<accession>A0A917L4D2</accession>
<reference evidence="2" key="2">
    <citation type="submission" date="2020-09" db="EMBL/GenBank/DDBJ databases">
        <authorList>
            <person name="Sun Q."/>
            <person name="Ohkuma M."/>
        </authorList>
    </citation>
    <scope>NUCLEOTIDE SEQUENCE</scope>
    <source>
        <strain evidence="2">JCM 3086</strain>
    </source>
</reference>
<gene>
    <name evidence="2" type="ORF">GCM10010121_062040</name>
</gene>